<evidence type="ECO:0000256" key="1">
    <source>
        <dbReference type="SAM" id="MobiDB-lite"/>
    </source>
</evidence>
<proteinExistence type="predicted"/>
<keyword evidence="3" id="KW-1185">Reference proteome</keyword>
<dbReference type="EMBL" id="JBBNAF010000001">
    <property type="protein sequence ID" value="KAK9169564.1"/>
    <property type="molecule type" value="Genomic_DNA"/>
</dbReference>
<name>A0AAP0LK21_9MAGN</name>
<accession>A0AAP0LK21</accession>
<evidence type="ECO:0000313" key="3">
    <source>
        <dbReference type="Proteomes" id="UP001420932"/>
    </source>
</evidence>
<sequence length="161" mass="17310">MPSYKTPLSSEFFDVLTTKLSQLKISSSASTSTPPSHPPLIPPPQSTPPSSKPKDKGPAILTIAPREDNSSSSPSSHKKTSSNNDDSSDESSNPNDSAELQSLPEIDRKKECHVSSGRAFIVSVGEIEEYRCAEDHLQWLIMELEICTSFEAGYGIGGDAS</sequence>
<organism evidence="2 3">
    <name type="scientific">Stephania yunnanensis</name>
    <dbReference type="NCBI Taxonomy" id="152371"/>
    <lineage>
        <taxon>Eukaryota</taxon>
        <taxon>Viridiplantae</taxon>
        <taxon>Streptophyta</taxon>
        <taxon>Embryophyta</taxon>
        <taxon>Tracheophyta</taxon>
        <taxon>Spermatophyta</taxon>
        <taxon>Magnoliopsida</taxon>
        <taxon>Ranunculales</taxon>
        <taxon>Menispermaceae</taxon>
        <taxon>Menispermoideae</taxon>
        <taxon>Cissampelideae</taxon>
        <taxon>Stephania</taxon>
    </lineage>
</organism>
<protein>
    <submittedName>
        <fullName evidence="2">Uncharacterized protein</fullName>
    </submittedName>
</protein>
<feature type="region of interest" description="Disordered" evidence="1">
    <location>
        <begin position="24"/>
        <end position="109"/>
    </location>
</feature>
<dbReference type="AlphaFoldDB" id="A0AAP0LK21"/>
<reference evidence="2 3" key="1">
    <citation type="submission" date="2024-01" db="EMBL/GenBank/DDBJ databases">
        <title>Genome assemblies of Stephania.</title>
        <authorList>
            <person name="Yang L."/>
        </authorList>
    </citation>
    <scope>NUCLEOTIDE SEQUENCE [LARGE SCALE GENOMIC DNA]</scope>
    <source>
        <strain evidence="2">YNDBR</strain>
        <tissue evidence="2">Leaf</tissue>
    </source>
</reference>
<feature type="compositionally biased region" description="Low complexity" evidence="1">
    <location>
        <begin position="70"/>
        <end position="97"/>
    </location>
</feature>
<gene>
    <name evidence="2" type="ORF">Syun_001704</name>
</gene>
<comment type="caution">
    <text evidence="2">The sequence shown here is derived from an EMBL/GenBank/DDBJ whole genome shotgun (WGS) entry which is preliminary data.</text>
</comment>
<dbReference type="Proteomes" id="UP001420932">
    <property type="component" value="Unassembled WGS sequence"/>
</dbReference>
<feature type="compositionally biased region" description="Low complexity" evidence="1">
    <location>
        <begin position="24"/>
        <end position="34"/>
    </location>
</feature>
<feature type="compositionally biased region" description="Pro residues" evidence="1">
    <location>
        <begin position="35"/>
        <end position="51"/>
    </location>
</feature>
<evidence type="ECO:0000313" key="2">
    <source>
        <dbReference type="EMBL" id="KAK9169564.1"/>
    </source>
</evidence>